<dbReference type="SUPFAM" id="SSF51735">
    <property type="entry name" value="NAD(P)-binding Rossmann-fold domains"/>
    <property type="match status" value="1"/>
</dbReference>
<dbReference type="PANTHER" id="PTHR13812:SF19">
    <property type="entry name" value="KETIMINE REDUCTASE MU-CRYSTALLIN"/>
    <property type="match status" value="1"/>
</dbReference>
<sequence length="332" mass="35852">MIILRHHEVLDLLADREAELIDVVADTYRRHDEGASSVPLSTFLRFPGDDRDRIIGLPAFVGGPAPAAGMKWISSFPANIESGLPRANAAIVLNSLRDGRPTAFIEGSVISAKRTAASAALAARTLSGGTRPDGVAMIGCGVVNFEVLRFLVAVWRDLRAVTVYDRDRARAEKFAMQAKEFAGHADIAVAVDTDQALGAHELISIATTASEPHLGLRATRPGSLVLHVSLRDIYPDSILANQNVVDDAEHVCRERTSLDLAQRLTYRRDFIDASIGQLLRGIAAVDRDPNRRLVFSPFGLGALDIAVAEHVRELATQAGAGLRMDDFLPKPA</sequence>
<dbReference type="PANTHER" id="PTHR13812">
    <property type="entry name" value="KETIMINE REDUCTASE MU-CRYSTALLIN"/>
    <property type="match status" value="1"/>
</dbReference>
<dbReference type="Gene3D" id="3.40.50.720">
    <property type="entry name" value="NAD(P)-binding Rossmann-like Domain"/>
    <property type="match status" value="1"/>
</dbReference>
<dbReference type="PIRSF" id="PIRSF001439">
    <property type="entry name" value="CryM"/>
    <property type="match status" value="1"/>
</dbReference>
<dbReference type="InterPro" id="IPR023866">
    <property type="entry name" value="SbnB"/>
</dbReference>
<dbReference type="NCBIfam" id="TIGR03944">
    <property type="entry name" value="dehyd_SbnB_fam"/>
    <property type="match status" value="1"/>
</dbReference>
<proteinExistence type="predicted"/>
<dbReference type="RefSeq" id="WP_344277121.1">
    <property type="nucleotide sequence ID" value="NZ_BAAAHV010000012.1"/>
</dbReference>
<accession>A0ABW5I7N2</accession>
<dbReference type="InterPro" id="IPR023401">
    <property type="entry name" value="ODC_N"/>
</dbReference>
<evidence type="ECO:0000313" key="2">
    <source>
        <dbReference type="Proteomes" id="UP001597542"/>
    </source>
</evidence>
<comment type="caution">
    <text evidence="1">The sequence shown here is derived from an EMBL/GenBank/DDBJ whole genome shotgun (WGS) entry which is preliminary data.</text>
</comment>
<dbReference type="EMBL" id="JBHUKQ010000015">
    <property type="protein sequence ID" value="MFD2485135.1"/>
    <property type="molecule type" value="Genomic_DNA"/>
</dbReference>
<dbReference type="Proteomes" id="UP001597542">
    <property type="component" value="Unassembled WGS sequence"/>
</dbReference>
<evidence type="ECO:0000313" key="1">
    <source>
        <dbReference type="EMBL" id="MFD2485135.1"/>
    </source>
</evidence>
<reference evidence="2" key="1">
    <citation type="journal article" date="2019" name="Int. J. Syst. Evol. Microbiol.">
        <title>The Global Catalogue of Microorganisms (GCM) 10K type strain sequencing project: providing services to taxonomists for standard genome sequencing and annotation.</title>
        <authorList>
            <consortium name="The Broad Institute Genomics Platform"/>
            <consortium name="The Broad Institute Genome Sequencing Center for Infectious Disease"/>
            <person name="Wu L."/>
            <person name="Ma J."/>
        </authorList>
    </citation>
    <scope>NUCLEOTIDE SEQUENCE [LARGE SCALE GENOMIC DNA]</scope>
    <source>
        <strain evidence="2">CGMCC 4.7638</strain>
    </source>
</reference>
<gene>
    <name evidence="1" type="primary">sbnB</name>
    <name evidence="1" type="ORF">ACFSUT_33005</name>
</gene>
<protein>
    <submittedName>
        <fullName evidence="1">2,3-diaminopropionate biosynthesis protein SbnB</fullName>
    </submittedName>
</protein>
<dbReference type="Pfam" id="PF02423">
    <property type="entry name" value="OCD_Mu_crystall"/>
    <property type="match status" value="1"/>
</dbReference>
<dbReference type="InterPro" id="IPR036291">
    <property type="entry name" value="NAD(P)-bd_dom_sf"/>
</dbReference>
<keyword evidence="2" id="KW-1185">Reference proteome</keyword>
<name>A0ABW5I7N2_9PSEU</name>
<organism evidence="1 2">
    <name type="scientific">Amycolatopsis albidoflavus</name>
    <dbReference type="NCBI Taxonomy" id="102226"/>
    <lineage>
        <taxon>Bacteria</taxon>
        <taxon>Bacillati</taxon>
        <taxon>Actinomycetota</taxon>
        <taxon>Actinomycetes</taxon>
        <taxon>Pseudonocardiales</taxon>
        <taxon>Pseudonocardiaceae</taxon>
        <taxon>Amycolatopsis</taxon>
    </lineage>
</organism>
<dbReference type="Gene3D" id="3.30.1780.10">
    <property type="entry name" value="ornithine cyclodeaminase, domain 1"/>
    <property type="match status" value="1"/>
</dbReference>
<dbReference type="InterPro" id="IPR003462">
    <property type="entry name" value="ODC_Mu_crystall"/>
</dbReference>